<name>A4J7X6_DESRM</name>
<evidence type="ECO:0000313" key="7">
    <source>
        <dbReference type="Proteomes" id="UP000001556"/>
    </source>
</evidence>
<evidence type="ECO:0000256" key="4">
    <source>
        <dbReference type="ARBA" id="ARBA00023163"/>
    </source>
</evidence>
<dbReference type="Pfam" id="PF00126">
    <property type="entry name" value="HTH_1"/>
    <property type="match status" value="1"/>
</dbReference>
<evidence type="ECO:0000259" key="5">
    <source>
        <dbReference type="PROSITE" id="PS50931"/>
    </source>
</evidence>
<dbReference type="OrthoDB" id="119203at2"/>
<dbReference type="PROSITE" id="PS50931">
    <property type="entry name" value="HTH_LYSR"/>
    <property type="match status" value="1"/>
</dbReference>
<dbReference type="eggNOG" id="COG0583">
    <property type="taxonomic scope" value="Bacteria"/>
</dbReference>
<organism evidence="6 7">
    <name type="scientific">Desulforamulus reducens (strain ATCC BAA-1160 / DSM 100696 / MI-1)</name>
    <name type="common">Desulfotomaculum reducens</name>
    <dbReference type="NCBI Taxonomy" id="349161"/>
    <lineage>
        <taxon>Bacteria</taxon>
        <taxon>Bacillati</taxon>
        <taxon>Bacillota</taxon>
        <taxon>Clostridia</taxon>
        <taxon>Eubacteriales</taxon>
        <taxon>Peptococcaceae</taxon>
        <taxon>Desulforamulus</taxon>
    </lineage>
</organism>
<sequence>MRLEQLYYIVEVDKQKSISKAAKQLYISQPSLSSAISNLEDELNTKIFIRSQNGVEATEAGRIVVEKASRIVQEAEEIKNMFTEQTVKGNINVTTMPAICNFIILEVFSSFKEEYPHINIHIREEDNTNILRELDSGDTDIGIIGLCDYEKKDFLVKARKNNIYYEDLFLDELCFYAGPNNPLSYKHQVSIEEIYNYPLVIYKNNVSDKDLEEFGNTKHLNILRFNDRESIKRMASQGNGLALLPRVMSLNDIYVLSGKLVPLDIANLKIPLSIGIVYKKSYLPVIQKEFILYLKNIIANIIK</sequence>
<keyword evidence="7" id="KW-1185">Reference proteome</keyword>
<dbReference type="PRINTS" id="PR00039">
    <property type="entry name" value="HTHLYSR"/>
</dbReference>
<dbReference type="GO" id="GO:0000976">
    <property type="term" value="F:transcription cis-regulatory region binding"/>
    <property type="evidence" value="ECO:0007669"/>
    <property type="project" value="TreeGrafter"/>
</dbReference>
<dbReference type="HOGENOM" id="CLU_039613_6_2_9"/>
<dbReference type="AlphaFoldDB" id="A4J7X6"/>
<dbReference type="SUPFAM" id="SSF46785">
    <property type="entry name" value="Winged helix' DNA-binding domain"/>
    <property type="match status" value="1"/>
</dbReference>
<dbReference type="KEGG" id="drm:Dred_2673"/>
<dbReference type="InterPro" id="IPR000847">
    <property type="entry name" value="LysR_HTH_N"/>
</dbReference>
<dbReference type="PANTHER" id="PTHR30126">
    <property type="entry name" value="HTH-TYPE TRANSCRIPTIONAL REGULATOR"/>
    <property type="match status" value="1"/>
</dbReference>
<dbReference type="FunFam" id="1.10.10.10:FF:000001">
    <property type="entry name" value="LysR family transcriptional regulator"/>
    <property type="match status" value="1"/>
</dbReference>
<dbReference type="GO" id="GO:0003700">
    <property type="term" value="F:DNA-binding transcription factor activity"/>
    <property type="evidence" value="ECO:0007669"/>
    <property type="project" value="InterPro"/>
</dbReference>
<dbReference type="Gene3D" id="1.10.10.10">
    <property type="entry name" value="Winged helix-like DNA-binding domain superfamily/Winged helix DNA-binding domain"/>
    <property type="match status" value="1"/>
</dbReference>
<proteinExistence type="inferred from homology"/>
<dbReference type="Gene3D" id="3.40.190.290">
    <property type="match status" value="1"/>
</dbReference>
<evidence type="ECO:0000313" key="6">
    <source>
        <dbReference type="EMBL" id="ABO51179.1"/>
    </source>
</evidence>
<gene>
    <name evidence="6" type="ordered locus">Dred_2673</name>
</gene>
<dbReference type="CDD" id="cd05466">
    <property type="entry name" value="PBP2_LTTR_substrate"/>
    <property type="match status" value="1"/>
</dbReference>
<dbReference type="InterPro" id="IPR005119">
    <property type="entry name" value="LysR_subst-bd"/>
</dbReference>
<feature type="domain" description="HTH lysR-type" evidence="5">
    <location>
        <begin position="1"/>
        <end position="58"/>
    </location>
</feature>
<dbReference type="InterPro" id="IPR036388">
    <property type="entry name" value="WH-like_DNA-bd_sf"/>
</dbReference>
<reference evidence="6 7" key="1">
    <citation type="submission" date="2007-03" db="EMBL/GenBank/DDBJ databases">
        <title>Complete sequence of Desulfotomaculum reducens MI-1.</title>
        <authorList>
            <consortium name="US DOE Joint Genome Institute"/>
            <person name="Copeland A."/>
            <person name="Lucas S."/>
            <person name="Lapidus A."/>
            <person name="Barry K."/>
            <person name="Detter J.C."/>
            <person name="Glavina del Rio T."/>
            <person name="Hammon N."/>
            <person name="Israni S."/>
            <person name="Dalin E."/>
            <person name="Tice H."/>
            <person name="Pitluck S."/>
            <person name="Sims D."/>
            <person name="Brettin T."/>
            <person name="Bruce D."/>
            <person name="Han C."/>
            <person name="Tapia R."/>
            <person name="Schmutz J."/>
            <person name="Larimer F."/>
            <person name="Land M."/>
            <person name="Hauser L."/>
            <person name="Kyrpides N."/>
            <person name="Kim E."/>
            <person name="Tebo B.M."/>
            <person name="Richardson P."/>
        </authorList>
    </citation>
    <scope>NUCLEOTIDE SEQUENCE [LARGE SCALE GENOMIC DNA]</scope>
    <source>
        <strain evidence="6 7">MI-1</strain>
    </source>
</reference>
<dbReference type="PANTHER" id="PTHR30126:SF40">
    <property type="entry name" value="HTH-TYPE TRANSCRIPTIONAL REGULATOR GLTR"/>
    <property type="match status" value="1"/>
</dbReference>
<keyword evidence="4" id="KW-0804">Transcription</keyword>
<dbReference type="SUPFAM" id="SSF53850">
    <property type="entry name" value="Periplasmic binding protein-like II"/>
    <property type="match status" value="1"/>
</dbReference>
<dbReference type="Proteomes" id="UP000001556">
    <property type="component" value="Chromosome"/>
</dbReference>
<comment type="similarity">
    <text evidence="1">Belongs to the LysR transcriptional regulatory family.</text>
</comment>
<dbReference type="InterPro" id="IPR036390">
    <property type="entry name" value="WH_DNA-bd_sf"/>
</dbReference>
<evidence type="ECO:0000256" key="2">
    <source>
        <dbReference type="ARBA" id="ARBA00023015"/>
    </source>
</evidence>
<keyword evidence="2" id="KW-0805">Transcription regulation</keyword>
<keyword evidence="3" id="KW-0238">DNA-binding</keyword>
<evidence type="ECO:0000256" key="3">
    <source>
        <dbReference type="ARBA" id="ARBA00023125"/>
    </source>
</evidence>
<dbReference type="Pfam" id="PF03466">
    <property type="entry name" value="LysR_substrate"/>
    <property type="match status" value="1"/>
</dbReference>
<evidence type="ECO:0000256" key="1">
    <source>
        <dbReference type="ARBA" id="ARBA00009437"/>
    </source>
</evidence>
<accession>A4J7X6</accession>
<dbReference type="RefSeq" id="WP_011878976.1">
    <property type="nucleotide sequence ID" value="NC_009253.1"/>
</dbReference>
<protein>
    <submittedName>
        <fullName evidence="6">Transcriptional regulator, LysR family</fullName>
    </submittedName>
</protein>
<dbReference type="STRING" id="349161.Dred_2673"/>
<dbReference type="EMBL" id="CP000612">
    <property type="protein sequence ID" value="ABO51179.1"/>
    <property type="molecule type" value="Genomic_DNA"/>
</dbReference>